<proteinExistence type="predicted"/>
<comment type="caution">
    <text evidence="2">The sequence shown here is derived from an EMBL/GenBank/DDBJ whole genome shotgun (WGS) entry which is preliminary data.</text>
</comment>
<dbReference type="EMBL" id="JACYXC010000001">
    <property type="protein sequence ID" value="MBH5335355.1"/>
    <property type="molecule type" value="Genomic_DNA"/>
</dbReference>
<evidence type="ECO:0000256" key="1">
    <source>
        <dbReference type="SAM" id="MobiDB-lite"/>
    </source>
</evidence>
<name>A0ABS0NJI5_9ACTN</name>
<dbReference type="RefSeq" id="WP_197992318.1">
    <property type="nucleotide sequence ID" value="NZ_JACYXC010000001.1"/>
</dbReference>
<evidence type="ECO:0000313" key="3">
    <source>
        <dbReference type="Proteomes" id="UP000807371"/>
    </source>
</evidence>
<protein>
    <submittedName>
        <fullName evidence="2">Uncharacterized protein</fullName>
    </submittedName>
</protein>
<organism evidence="2 3">
    <name type="scientific">Streptomyces pactum</name>
    <dbReference type="NCBI Taxonomy" id="68249"/>
    <lineage>
        <taxon>Bacteria</taxon>
        <taxon>Bacillati</taxon>
        <taxon>Actinomycetota</taxon>
        <taxon>Actinomycetes</taxon>
        <taxon>Kitasatosporales</taxon>
        <taxon>Streptomycetaceae</taxon>
        <taxon>Streptomyces</taxon>
    </lineage>
</organism>
<keyword evidence="3" id="KW-1185">Reference proteome</keyword>
<reference evidence="2 3" key="1">
    <citation type="submission" date="2020-09" db="EMBL/GenBank/DDBJ databases">
        <title>Biosynthesis of the nuclear factor of activated T cells inhibitor NFAT-133 and its congeners in Streptomyces pactum.</title>
        <authorList>
            <person name="Zhou W."/>
            <person name="Posri P."/>
            <person name="Abugrain M.E."/>
            <person name="Weisberg A.J."/>
            <person name="Chang J.H."/>
            <person name="Mahmud T."/>
        </authorList>
    </citation>
    <scope>NUCLEOTIDE SEQUENCE [LARGE SCALE GENOMIC DNA]</scope>
    <source>
        <strain evidence="2 3">ATCC 27456</strain>
    </source>
</reference>
<accession>A0ABS0NJI5</accession>
<evidence type="ECO:0000313" key="2">
    <source>
        <dbReference type="EMBL" id="MBH5335355.1"/>
    </source>
</evidence>
<gene>
    <name evidence="2" type="ORF">IHE55_11335</name>
</gene>
<sequence length="114" mass="12787">MPHAIAWFLDMLLHAVFRSSGRHRATGRTTTRGARRAAEAGPVTAPPAAPPPHRPAPVLRAEDVALVRPYRVAHEEHQEREEALRRWRHRRTLVLAVHGGRIDLGAYLMTEAGR</sequence>
<feature type="compositionally biased region" description="Pro residues" evidence="1">
    <location>
        <begin position="44"/>
        <end position="55"/>
    </location>
</feature>
<feature type="region of interest" description="Disordered" evidence="1">
    <location>
        <begin position="20"/>
        <end position="56"/>
    </location>
</feature>
<dbReference type="Proteomes" id="UP000807371">
    <property type="component" value="Unassembled WGS sequence"/>
</dbReference>